<dbReference type="InterPro" id="IPR036986">
    <property type="entry name" value="S4_RNA-bd_sf"/>
</dbReference>
<dbReference type="EMBL" id="MAAO01000006">
    <property type="protein sequence ID" value="OUR96887.1"/>
    <property type="molecule type" value="Genomic_DNA"/>
</dbReference>
<protein>
    <submittedName>
        <fullName evidence="2">RNA-binding protein</fullName>
    </submittedName>
</protein>
<dbReference type="Pfam" id="PF13275">
    <property type="entry name" value="S4_2"/>
    <property type="match status" value="1"/>
</dbReference>
<dbReference type="SUPFAM" id="SSF55174">
    <property type="entry name" value="Alpha-L RNA-binding motif"/>
    <property type="match status" value="1"/>
</dbReference>
<sequence length="70" mass="7848">MKEFGLSGREFIPLCDLLKAAGLCATLERSKVVISQGEVKVDDEVEIRKRCKIRPSQIAEFEGQQVKVVK</sequence>
<dbReference type="PROSITE" id="PS50889">
    <property type="entry name" value="S4"/>
    <property type="match status" value="1"/>
</dbReference>
<accession>A0A1Y5F7I6</accession>
<keyword evidence="1" id="KW-0694">RNA-binding</keyword>
<dbReference type="GO" id="GO:0003723">
    <property type="term" value="F:RNA binding"/>
    <property type="evidence" value="ECO:0007669"/>
    <property type="project" value="UniProtKB-KW"/>
</dbReference>
<dbReference type="Proteomes" id="UP000196531">
    <property type="component" value="Unassembled WGS sequence"/>
</dbReference>
<reference evidence="3" key="1">
    <citation type="journal article" date="2017" name="Proc. Natl. Acad. Sci. U.S.A.">
        <title>Simulation of Deepwater Horizon oil plume reveals substrate specialization within a complex community of hydrocarbon-degraders.</title>
        <authorList>
            <person name="Hu P."/>
            <person name="Dubinsky E.A."/>
            <person name="Probst A.J."/>
            <person name="Wang J."/>
            <person name="Sieber C.M.K."/>
            <person name="Tom L.M."/>
            <person name="Gardinali P."/>
            <person name="Banfield J.F."/>
            <person name="Atlas R.M."/>
            <person name="Andersen G.L."/>
        </authorList>
    </citation>
    <scope>NUCLEOTIDE SEQUENCE [LARGE SCALE GENOMIC DNA]</scope>
</reference>
<name>A0A1Y5F7I6_9BACT</name>
<evidence type="ECO:0000313" key="2">
    <source>
        <dbReference type="EMBL" id="OUR96887.1"/>
    </source>
</evidence>
<evidence type="ECO:0000256" key="1">
    <source>
        <dbReference type="PROSITE-ProRule" id="PRU00182"/>
    </source>
</evidence>
<dbReference type="AlphaFoldDB" id="A0A1Y5F7I6"/>
<comment type="caution">
    <text evidence="2">The sequence shown here is derived from an EMBL/GenBank/DDBJ whole genome shotgun (WGS) entry which is preliminary data.</text>
</comment>
<proteinExistence type="predicted"/>
<organism evidence="2 3">
    <name type="scientific">Halobacteriovorax marinus</name>
    <dbReference type="NCBI Taxonomy" id="97084"/>
    <lineage>
        <taxon>Bacteria</taxon>
        <taxon>Pseudomonadati</taxon>
        <taxon>Bdellovibrionota</taxon>
        <taxon>Bacteriovoracia</taxon>
        <taxon>Bacteriovoracales</taxon>
        <taxon>Halobacteriovoraceae</taxon>
        <taxon>Halobacteriovorax</taxon>
    </lineage>
</organism>
<gene>
    <name evidence="2" type="ORF">A9Q84_11155</name>
</gene>
<evidence type="ECO:0000313" key="3">
    <source>
        <dbReference type="Proteomes" id="UP000196531"/>
    </source>
</evidence>
<dbReference type="Gene3D" id="3.10.290.10">
    <property type="entry name" value="RNA-binding S4 domain"/>
    <property type="match status" value="1"/>
</dbReference>